<proteinExistence type="predicted"/>
<sequence>MGVPILLFSPTSSSHVLKERGAFLDTCQFAVLGQQSTVHLSSPVTFDHRLYSISTTFKHHLREVTRSNHYLKLTISPVSIRFTPQTIFVQVTETINHIPSEVFMFRNYEQLMLLANTNPLLPDCGFPLHWLMLHFLLIDTTNGWCFTSCSKCSRRQECFNVDSHRSHVKLAVYLIQFSVSDGAETTVFVAFDREMTKLTNARAVDIGQLIIVLVLYGSCRGGDKNNPGDHGARAVSSKTSICVQSCPWYGTSAGIGSCGDIEGATSSKNCHA</sequence>
<evidence type="ECO:0000313" key="2">
    <source>
        <dbReference type="Proteomes" id="UP000824890"/>
    </source>
</evidence>
<dbReference type="InterPro" id="IPR012340">
    <property type="entry name" value="NA-bd_OB-fold"/>
</dbReference>
<protein>
    <recommendedName>
        <fullName evidence="3">Replication factor A C-terminal domain-containing protein</fullName>
    </recommendedName>
</protein>
<comment type="caution">
    <text evidence="1">The sequence shown here is derived from an EMBL/GenBank/DDBJ whole genome shotgun (WGS) entry which is preliminary data.</text>
</comment>
<gene>
    <name evidence="1" type="ORF">HID58_022237</name>
</gene>
<keyword evidence="2" id="KW-1185">Reference proteome</keyword>
<dbReference type="Proteomes" id="UP000824890">
    <property type="component" value="Unassembled WGS sequence"/>
</dbReference>
<evidence type="ECO:0000313" key="1">
    <source>
        <dbReference type="EMBL" id="KAH0922219.1"/>
    </source>
</evidence>
<name>A0ABQ8CYS5_BRANA</name>
<reference evidence="1 2" key="1">
    <citation type="submission" date="2021-05" db="EMBL/GenBank/DDBJ databases">
        <title>Genome Assembly of Synthetic Allotetraploid Brassica napus Reveals Homoeologous Exchanges between Subgenomes.</title>
        <authorList>
            <person name="Davis J.T."/>
        </authorList>
    </citation>
    <scope>NUCLEOTIDE SEQUENCE [LARGE SCALE GENOMIC DNA]</scope>
    <source>
        <strain evidence="2">cv. Da-Ae</strain>
        <tissue evidence="1">Seedling</tissue>
    </source>
</reference>
<dbReference type="Gene3D" id="2.40.50.140">
    <property type="entry name" value="Nucleic acid-binding proteins"/>
    <property type="match status" value="1"/>
</dbReference>
<organism evidence="1 2">
    <name type="scientific">Brassica napus</name>
    <name type="common">Rape</name>
    <dbReference type="NCBI Taxonomy" id="3708"/>
    <lineage>
        <taxon>Eukaryota</taxon>
        <taxon>Viridiplantae</taxon>
        <taxon>Streptophyta</taxon>
        <taxon>Embryophyta</taxon>
        <taxon>Tracheophyta</taxon>
        <taxon>Spermatophyta</taxon>
        <taxon>Magnoliopsida</taxon>
        <taxon>eudicotyledons</taxon>
        <taxon>Gunneridae</taxon>
        <taxon>Pentapetalae</taxon>
        <taxon>rosids</taxon>
        <taxon>malvids</taxon>
        <taxon>Brassicales</taxon>
        <taxon>Brassicaceae</taxon>
        <taxon>Brassiceae</taxon>
        <taxon>Brassica</taxon>
    </lineage>
</organism>
<dbReference type="EMBL" id="JAGKQM010000006">
    <property type="protein sequence ID" value="KAH0922219.1"/>
    <property type="molecule type" value="Genomic_DNA"/>
</dbReference>
<evidence type="ECO:0008006" key="3">
    <source>
        <dbReference type="Google" id="ProtNLM"/>
    </source>
</evidence>
<accession>A0ABQ8CYS5</accession>